<gene>
    <name evidence="2" type="ORF">BJY22_005231</name>
</gene>
<evidence type="ECO:0000313" key="3">
    <source>
        <dbReference type="Proteomes" id="UP000555407"/>
    </source>
</evidence>
<dbReference type="PANTHER" id="PTHR43649">
    <property type="entry name" value="ARABINOSE-BINDING PROTEIN-RELATED"/>
    <property type="match status" value="1"/>
</dbReference>
<evidence type="ECO:0000256" key="1">
    <source>
        <dbReference type="SAM" id="SignalP"/>
    </source>
</evidence>
<dbReference type="InterPro" id="IPR050490">
    <property type="entry name" value="Bact_solute-bd_prot1"/>
</dbReference>
<dbReference type="PROSITE" id="PS51257">
    <property type="entry name" value="PROKAR_LIPOPROTEIN"/>
    <property type="match status" value="1"/>
</dbReference>
<name>A0A7X5VE16_9ACTN</name>
<proteinExistence type="predicted"/>
<feature type="signal peptide" evidence="1">
    <location>
        <begin position="1"/>
        <end position="23"/>
    </location>
</feature>
<dbReference type="InterPro" id="IPR006059">
    <property type="entry name" value="SBP"/>
</dbReference>
<organism evidence="2 3">
    <name type="scientific">Kribbella shirazensis</name>
    <dbReference type="NCBI Taxonomy" id="1105143"/>
    <lineage>
        <taxon>Bacteria</taxon>
        <taxon>Bacillati</taxon>
        <taxon>Actinomycetota</taxon>
        <taxon>Actinomycetes</taxon>
        <taxon>Propionibacteriales</taxon>
        <taxon>Kribbellaceae</taxon>
        <taxon>Kribbella</taxon>
    </lineage>
</organism>
<sequence length="444" mass="46769">MMRFRPGASGLALLAVCSLTLTACSAGSLGSSDDAGGSTAVEITYLIGNQEQDLKEAQQLTKDFTAKNPDVTVKLETRPAGSEGDNIVKTRLSTGDMTDVFAYNTGSLFQAIAPDKNLVAITDEPYIGDLDENFTRTVKSGDKIYGVPSGGFMGGAVLYSIPIYNKLGLTVPKTWAEFMANNAKIKAAGGGVAPVIQTYGETWTSQLFVLGDFHNVAVSEPDFADKYTKNQAKYATSPAAVKGFEHTQQVHDLGYQNKDFASAKLPDGLKMLATGKGAHYPILSGVVNDMVATNPNAAKDVGLFALPGDDASKNGLTVWTPGGIYIPNTTKDDKLEAAKKFLAFVASPDGCKSLAAAGVPTGPYAVKGCELPADVPQSIKDMQPYLDKEGGSSLALEFVSPVKGPSLEQITVEVGSGIRKGKDGAARYDEDVKKQAQQLGLAGW</sequence>
<dbReference type="EMBL" id="JAASRO010000001">
    <property type="protein sequence ID" value="NIK59514.1"/>
    <property type="molecule type" value="Genomic_DNA"/>
</dbReference>
<evidence type="ECO:0000313" key="2">
    <source>
        <dbReference type="EMBL" id="NIK59514.1"/>
    </source>
</evidence>
<dbReference type="Gene3D" id="3.40.190.10">
    <property type="entry name" value="Periplasmic binding protein-like II"/>
    <property type="match status" value="2"/>
</dbReference>
<accession>A0A7X5VE16</accession>
<comment type="caution">
    <text evidence="2">The sequence shown here is derived from an EMBL/GenBank/DDBJ whole genome shotgun (WGS) entry which is preliminary data.</text>
</comment>
<dbReference type="PANTHER" id="PTHR43649:SF12">
    <property type="entry name" value="DIACETYLCHITOBIOSE BINDING PROTEIN DASA"/>
    <property type="match status" value="1"/>
</dbReference>
<dbReference type="SUPFAM" id="SSF53850">
    <property type="entry name" value="Periplasmic binding protein-like II"/>
    <property type="match status" value="1"/>
</dbReference>
<dbReference type="Pfam" id="PF01547">
    <property type="entry name" value="SBP_bac_1"/>
    <property type="match status" value="1"/>
</dbReference>
<protein>
    <submittedName>
        <fullName evidence="2">Raffinose/stachyose/melibiose transport system substrate-binding protein</fullName>
    </submittedName>
</protein>
<keyword evidence="3" id="KW-1185">Reference proteome</keyword>
<reference evidence="2 3" key="1">
    <citation type="submission" date="2020-03" db="EMBL/GenBank/DDBJ databases">
        <title>Sequencing the genomes of 1000 actinobacteria strains.</title>
        <authorList>
            <person name="Klenk H.-P."/>
        </authorList>
    </citation>
    <scope>NUCLEOTIDE SEQUENCE [LARGE SCALE GENOMIC DNA]</scope>
    <source>
        <strain evidence="2 3">DSM 45490</strain>
    </source>
</reference>
<dbReference type="AlphaFoldDB" id="A0A7X5VE16"/>
<feature type="chain" id="PRO_5038381872" evidence="1">
    <location>
        <begin position="24"/>
        <end position="444"/>
    </location>
</feature>
<keyword evidence="1" id="KW-0732">Signal</keyword>
<dbReference type="Proteomes" id="UP000555407">
    <property type="component" value="Unassembled WGS sequence"/>
</dbReference>